<feature type="domain" description="SAC3/GANP/THP3 conserved" evidence="1">
    <location>
        <begin position="189"/>
        <end position="403"/>
    </location>
</feature>
<dbReference type="AlphaFoldDB" id="R4XCL6"/>
<evidence type="ECO:0000259" key="1">
    <source>
        <dbReference type="Pfam" id="PF03399"/>
    </source>
</evidence>
<accession>R4XCL6</accession>
<protein>
    <submittedName>
        <fullName evidence="2">UPF0666 protein C2A9.11c</fullName>
    </submittedName>
</protein>
<sequence length="474" mass="52994">MAFNAVVAPGSVTATAQVKSKKTEWPDALKTYVGKAFENVLDADRPALEEFLKSMITKAFESSSVWTTDWAKEPLPILSQTVSRPHENGHFFLSGRTSDVSFQNDQSSVSKAKRKKSRFDVPEIPAAGLAGDTDDQKAKRARRFEDSAIKAAVSSVPMSSTINLGFSEGVPDYDEFTIIGHATKLEKSYLRLTSAPDPGTVRPLPVLKDALELLKRKWKEDANYAYICDQFKSLRQDLTVQRIKNEFTITVYEIHARIALEKSDLGEYNQCQTQLQTLYKQMPDTGHPLEFLAYRILYMLHTRNLTEINTVLVNMTLALRQDPSIAHALSVRKSLACNNYPRLFKLYLEAPNMSGYLMDNFIDRERVSAMAIVCRAYRPTIDLNERLARVLGFSDVDELTEYLIGIGDDNLTASIISHSIGVQPENSAENVSVEDRGAKHSKVNVSFSLNTKQAGDCFESKRKSMGGVDIKGQI</sequence>
<dbReference type="STRING" id="1097556.R4XCL6"/>
<dbReference type="PANTHER" id="PTHR12436">
    <property type="entry name" value="80 KDA MCM3-ASSOCIATED PROTEIN"/>
    <property type="match status" value="1"/>
</dbReference>
<proteinExistence type="predicted"/>
<dbReference type="EMBL" id="CAHR02000163">
    <property type="protein sequence ID" value="CCG83630.1"/>
    <property type="molecule type" value="Genomic_DNA"/>
</dbReference>
<dbReference type="OrthoDB" id="199574at2759"/>
<dbReference type="VEuPathDB" id="FungiDB:TAPDE_003955"/>
<gene>
    <name evidence="2" type="ORF">TAPDE_003955</name>
</gene>
<reference evidence="2 3" key="1">
    <citation type="journal article" date="2013" name="MBio">
        <title>Genome sequencing of the plant pathogen Taphrina deformans, the causal agent of peach leaf curl.</title>
        <authorList>
            <person name="Cisse O.H."/>
            <person name="Almeida J.M.G.C.F."/>
            <person name="Fonseca A."/>
            <person name="Kumar A.A."/>
            <person name="Salojaervi J."/>
            <person name="Overmyer K."/>
            <person name="Hauser P.M."/>
            <person name="Pagni M."/>
        </authorList>
    </citation>
    <scope>NUCLEOTIDE SEQUENCE [LARGE SCALE GENOMIC DNA]</scope>
    <source>
        <strain evidence="3">PYCC 5710 / ATCC 11124 / CBS 356.35 / IMI 108563 / JCM 9778 / NBRC 8474</strain>
    </source>
</reference>
<comment type="caution">
    <text evidence="2">The sequence shown here is derived from an EMBL/GenBank/DDBJ whole genome shotgun (WGS) entry which is preliminary data.</text>
</comment>
<dbReference type="InterPro" id="IPR045107">
    <property type="entry name" value="SAC3/GANP/THP3"/>
</dbReference>
<dbReference type="Proteomes" id="UP000013776">
    <property type="component" value="Unassembled WGS sequence"/>
</dbReference>
<dbReference type="PANTHER" id="PTHR12436:SF4">
    <property type="entry name" value="LEUKOCYTE RECEPTOR CLUSTER MEMBER 8"/>
    <property type="match status" value="1"/>
</dbReference>
<dbReference type="InterPro" id="IPR005062">
    <property type="entry name" value="SAC3/GANP/THP3_conserved"/>
</dbReference>
<keyword evidence="3" id="KW-1185">Reference proteome</keyword>
<dbReference type="Pfam" id="PF03399">
    <property type="entry name" value="SAC3_GANP"/>
    <property type="match status" value="1"/>
</dbReference>
<organism evidence="2 3">
    <name type="scientific">Taphrina deformans (strain PYCC 5710 / ATCC 11124 / CBS 356.35 / IMI 108563 / JCM 9778 / NBRC 8474)</name>
    <name type="common">Peach leaf curl fungus</name>
    <name type="synonym">Lalaria deformans</name>
    <dbReference type="NCBI Taxonomy" id="1097556"/>
    <lineage>
        <taxon>Eukaryota</taxon>
        <taxon>Fungi</taxon>
        <taxon>Dikarya</taxon>
        <taxon>Ascomycota</taxon>
        <taxon>Taphrinomycotina</taxon>
        <taxon>Taphrinomycetes</taxon>
        <taxon>Taphrinales</taxon>
        <taxon>Taphrinaceae</taxon>
        <taxon>Taphrina</taxon>
    </lineage>
</organism>
<dbReference type="Gene3D" id="1.25.40.990">
    <property type="match status" value="1"/>
</dbReference>
<dbReference type="eggNOG" id="KOG1861">
    <property type="taxonomic scope" value="Eukaryota"/>
</dbReference>
<name>R4XCL6_TAPDE</name>
<evidence type="ECO:0000313" key="3">
    <source>
        <dbReference type="Proteomes" id="UP000013776"/>
    </source>
</evidence>
<dbReference type="GO" id="GO:0005634">
    <property type="term" value="C:nucleus"/>
    <property type="evidence" value="ECO:0007669"/>
    <property type="project" value="TreeGrafter"/>
</dbReference>
<evidence type="ECO:0000313" key="2">
    <source>
        <dbReference type="EMBL" id="CCG83630.1"/>
    </source>
</evidence>